<evidence type="ECO:0000313" key="2">
    <source>
        <dbReference type="Proteomes" id="UP000008021"/>
    </source>
</evidence>
<accession>A0A0E0F9A4</accession>
<dbReference type="AlphaFoldDB" id="A0A0E0F9A4"/>
<evidence type="ECO:0000313" key="1">
    <source>
        <dbReference type="EnsemblPlants" id="OMERI12G00980.1"/>
    </source>
</evidence>
<protein>
    <submittedName>
        <fullName evidence="1">Uncharacterized protein</fullName>
    </submittedName>
</protein>
<keyword evidence="2" id="KW-1185">Reference proteome</keyword>
<sequence length="89" mass="10434">MWSDRLIPPKVKTFMWRLLRNALPTANNLHFRNKFLIFLTLVTNVSKFDLNFQVIDNMSSVPEILSFILATSPLTESKARNDSYFKKKN</sequence>
<name>A0A0E0F9A4_9ORYZ</name>
<dbReference type="HOGENOM" id="CLU_2458531_0_0_1"/>
<reference evidence="1" key="1">
    <citation type="submission" date="2015-04" db="UniProtKB">
        <authorList>
            <consortium name="EnsemblPlants"/>
        </authorList>
    </citation>
    <scope>IDENTIFICATION</scope>
</reference>
<dbReference type="Proteomes" id="UP000008021">
    <property type="component" value="Chromosome 12"/>
</dbReference>
<reference evidence="1" key="2">
    <citation type="submission" date="2018-05" db="EMBL/GenBank/DDBJ databases">
        <title>OmerRS3 (Oryza meridionalis Reference Sequence Version 3).</title>
        <authorList>
            <person name="Zhang J."/>
            <person name="Kudrna D."/>
            <person name="Lee S."/>
            <person name="Talag J."/>
            <person name="Welchert J."/>
            <person name="Wing R.A."/>
        </authorList>
    </citation>
    <scope>NUCLEOTIDE SEQUENCE [LARGE SCALE GENOMIC DNA]</scope>
    <source>
        <strain evidence="1">cv. OR44</strain>
    </source>
</reference>
<dbReference type="Gramene" id="OMERI12G00980.1">
    <property type="protein sequence ID" value="OMERI12G00980.1"/>
    <property type="gene ID" value="OMERI12G00980"/>
</dbReference>
<proteinExistence type="predicted"/>
<dbReference type="EnsemblPlants" id="OMERI12G00980.1">
    <property type="protein sequence ID" value="OMERI12G00980.1"/>
    <property type="gene ID" value="OMERI12G00980"/>
</dbReference>
<organism evidence="1">
    <name type="scientific">Oryza meridionalis</name>
    <dbReference type="NCBI Taxonomy" id="40149"/>
    <lineage>
        <taxon>Eukaryota</taxon>
        <taxon>Viridiplantae</taxon>
        <taxon>Streptophyta</taxon>
        <taxon>Embryophyta</taxon>
        <taxon>Tracheophyta</taxon>
        <taxon>Spermatophyta</taxon>
        <taxon>Magnoliopsida</taxon>
        <taxon>Liliopsida</taxon>
        <taxon>Poales</taxon>
        <taxon>Poaceae</taxon>
        <taxon>BOP clade</taxon>
        <taxon>Oryzoideae</taxon>
        <taxon>Oryzeae</taxon>
        <taxon>Oryzinae</taxon>
        <taxon>Oryza</taxon>
    </lineage>
</organism>